<reference evidence="1" key="2">
    <citation type="journal article" date="2020" name="Nat. Commun.">
        <title>Large-scale genome sequencing of mycorrhizal fungi provides insights into the early evolution of symbiotic traits.</title>
        <authorList>
            <person name="Miyauchi S."/>
            <person name="Kiss E."/>
            <person name="Kuo A."/>
            <person name="Drula E."/>
            <person name="Kohler A."/>
            <person name="Sanchez-Garcia M."/>
            <person name="Morin E."/>
            <person name="Andreopoulos B."/>
            <person name="Barry K.W."/>
            <person name="Bonito G."/>
            <person name="Buee M."/>
            <person name="Carver A."/>
            <person name="Chen C."/>
            <person name="Cichocki N."/>
            <person name="Clum A."/>
            <person name="Culley D."/>
            <person name="Crous P.W."/>
            <person name="Fauchery L."/>
            <person name="Girlanda M."/>
            <person name="Hayes R.D."/>
            <person name="Keri Z."/>
            <person name="LaButti K."/>
            <person name="Lipzen A."/>
            <person name="Lombard V."/>
            <person name="Magnuson J."/>
            <person name="Maillard F."/>
            <person name="Murat C."/>
            <person name="Nolan M."/>
            <person name="Ohm R.A."/>
            <person name="Pangilinan J."/>
            <person name="Pereira M.F."/>
            <person name="Perotto S."/>
            <person name="Peter M."/>
            <person name="Pfister S."/>
            <person name="Riley R."/>
            <person name="Sitrit Y."/>
            <person name="Stielow J.B."/>
            <person name="Szollosi G."/>
            <person name="Zifcakova L."/>
            <person name="Stursova M."/>
            <person name="Spatafora J.W."/>
            <person name="Tedersoo L."/>
            <person name="Vaario L.M."/>
            <person name="Yamada A."/>
            <person name="Yan M."/>
            <person name="Wang P."/>
            <person name="Xu J."/>
            <person name="Bruns T."/>
            <person name="Baldrian P."/>
            <person name="Vilgalys R."/>
            <person name="Dunand C."/>
            <person name="Henrissat B."/>
            <person name="Grigoriev I.V."/>
            <person name="Hibbett D."/>
            <person name="Nagy L.G."/>
            <person name="Martin F.M."/>
        </authorList>
    </citation>
    <scope>NUCLEOTIDE SEQUENCE</scope>
    <source>
        <strain evidence="1">P2</strain>
    </source>
</reference>
<accession>A0ACB6Z889</accession>
<sequence length="103" mass="11627">METRPSKAYEKIDLIQFLQRLPQPTPDCSLADCITAKNNTVLTYKDMAHTNAHGLIRGFQFSALVFQHYSLATDSLIFGLQKDGWSSSQNQIPCWPCSTNYPT</sequence>
<gene>
    <name evidence="1" type="ORF">BDM02DRAFT_3119597</name>
</gene>
<organism evidence="1 2">
    <name type="scientific">Thelephora ganbajun</name>
    <name type="common">Ganba fungus</name>
    <dbReference type="NCBI Taxonomy" id="370292"/>
    <lineage>
        <taxon>Eukaryota</taxon>
        <taxon>Fungi</taxon>
        <taxon>Dikarya</taxon>
        <taxon>Basidiomycota</taxon>
        <taxon>Agaricomycotina</taxon>
        <taxon>Agaricomycetes</taxon>
        <taxon>Thelephorales</taxon>
        <taxon>Thelephoraceae</taxon>
        <taxon>Thelephora</taxon>
    </lineage>
</organism>
<comment type="caution">
    <text evidence="1">The sequence shown here is derived from an EMBL/GenBank/DDBJ whole genome shotgun (WGS) entry which is preliminary data.</text>
</comment>
<evidence type="ECO:0000313" key="1">
    <source>
        <dbReference type="EMBL" id="KAF9645836.1"/>
    </source>
</evidence>
<protein>
    <submittedName>
        <fullName evidence="1">Uncharacterized protein</fullName>
    </submittedName>
</protein>
<dbReference type="Proteomes" id="UP000886501">
    <property type="component" value="Unassembled WGS sequence"/>
</dbReference>
<proteinExistence type="predicted"/>
<evidence type="ECO:0000313" key="2">
    <source>
        <dbReference type="Proteomes" id="UP000886501"/>
    </source>
</evidence>
<keyword evidence="2" id="KW-1185">Reference proteome</keyword>
<dbReference type="EMBL" id="MU118076">
    <property type="protein sequence ID" value="KAF9645836.1"/>
    <property type="molecule type" value="Genomic_DNA"/>
</dbReference>
<reference evidence="1" key="1">
    <citation type="submission" date="2019-10" db="EMBL/GenBank/DDBJ databases">
        <authorList>
            <consortium name="DOE Joint Genome Institute"/>
            <person name="Kuo A."/>
            <person name="Miyauchi S."/>
            <person name="Kiss E."/>
            <person name="Drula E."/>
            <person name="Kohler A."/>
            <person name="Sanchez-Garcia M."/>
            <person name="Andreopoulos B."/>
            <person name="Barry K.W."/>
            <person name="Bonito G."/>
            <person name="Buee M."/>
            <person name="Carver A."/>
            <person name="Chen C."/>
            <person name="Cichocki N."/>
            <person name="Clum A."/>
            <person name="Culley D."/>
            <person name="Crous P.W."/>
            <person name="Fauchery L."/>
            <person name="Girlanda M."/>
            <person name="Hayes R."/>
            <person name="Keri Z."/>
            <person name="Labutti K."/>
            <person name="Lipzen A."/>
            <person name="Lombard V."/>
            <person name="Magnuson J."/>
            <person name="Maillard F."/>
            <person name="Morin E."/>
            <person name="Murat C."/>
            <person name="Nolan M."/>
            <person name="Ohm R."/>
            <person name="Pangilinan J."/>
            <person name="Pereira M."/>
            <person name="Perotto S."/>
            <person name="Peter M."/>
            <person name="Riley R."/>
            <person name="Sitrit Y."/>
            <person name="Stielow B."/>
            <person name="Szollosi G."/>
            <person name="Zifcakova L."/>
            <person name="Stursova M."/>
            <person name="Spatafora J.W."/>
            <person name="Tedersoo L."/>
            <person name="Vaario L.-M."/>
            <person name="Yamada A."/>
            <person name="Yan M."/>
            <person name="Wang P."/>
            <person name="Xu J."/>
            <person name="Bruns T."/>
            <person name="Baldrian P."/>
            <person name="Vilgalys R."/>
            <person name="Henrissat B."/>
            <person name="Grigoriev I.V."/>
            <person name="Hibbett D."/>
            <person name="Nagy L.G."/>
            <person name="Martin F.M."/>
        </authorList>
    </citation>
    <scope>NUCLEOTIDE SEQUENCE</scope>
    <source>
        <strain evidence="1">P2</strain>
    </source>
</reference>
<name>A0ACB6Z889_THEGA</name>